<reference evidence="1 2" key="1">
    <citation type="submission" date="2015-09" db="EMBL/GenBank/DDBJ databases">
        <authorList>
            <consortium name="Pathogen Informatics"/>
        </authorList>
    </citation>
    <scope>NUCLEOTIDE SEQUENCE [LARGE SCALE GENOMIC DNA]</scope>
    <source>
        <strain evidence="1 2">2789STDY5608828</strain>
    </source>
</reference>
<organism evidence="1 2">
    <name type="scientific">Mitsuokella jalaludinii</name>
    <dbReference type="NCBI Taxonomy" id="187979"/>
    <lineage>
        <taxon>Bacteria</taxon>
        <taxon>Bacillati</taxon>
        <taxon>Bacillota</taxon>
        <taxon>Negativicutes</taxon>
        <taxon>Selenomonadales</taxon>
        <taxon>Selenomonadaceae</taxon>
        <taxon>Mitsuokella</taxon>
    </lineage>
</organism>
<dbReference type="AlphaFoldDB" id="A0A173XFS9"/>
<evidence type="ECO:0000313" key="1">
    <source>
        <dbReference type="EMBL" id="CUN49886.1"/>
    </source>
</evidence>
<dbReference type="Proteomes" id="UP000095546">
    <property type="component" value="Unassembled WGS sequence"/>
</dbReference>
<dbReference type="EMBL" id="CYYU01000002">
    <property type="protein sequence ID" value="CUN49886.1"/>
    <property type="molecule type" value="Genomic_DNA"/>
</dbReference>
<protein>
    <submittedName>
        <fullName evidence="1">Uncharacterized protein</fullName>
    </submittedName>
</protein>
<sequence length="57" mass="6762">MYKPLTVTAIYPFDKNPTREEWEDYDYMMRRAGSSNKYALPLKNPDHLEHSGISRNI</sequence>
<accession>A0A173XFS9</accession>
<gene>
    <name evidence="1" type="ORF">ERS852385_00592</name>
</gene>
<evidence type="ECO:0000313" key="2">
    <source>
        <dbReference type="Proteomes" id="UP000095546"/>
    </source>
</evidence>
<name>A0A173XFS9_9FIRM</name>
<keyword evidence="2" id="KW-1185">Reference proteome</keyword>
<proteinExistence type="predicted"/>